<organism evidence="1 2">
    <name type="scientific">Streptomyces guryensis</name>
    <dbReference type="NCBI Taxonomy" id="2886947"/>
    <lineage>
        <taxon>Bacteria</taxon>
        <taxon>Bacillati</taxon>
        <taxon>Actinomycetota</taxon>
        <taxon>Actinomycetes</taxon>
        <taxon>Kitasatosporales</taxon>
        <taxon>Streptomycetaceae</taxon>
        <taxon>Streptomyces</taxon>
    </lineage>
</organism>
<accession>A0A9Q3VKC6</accession>
<name>A0A9Q3VKC6_9ACTN</name>
<keyword evidence="2" id="KW-1185">Reference proteome</keyword>
<reference evidence="1" key="1">
    <citation type="submission" date="2021-12" db="EMBL/GenBank/DDBJ databases">
        <authorList>
            <person name="Lee J.-H."/>
            <person name="Kim S.-B."/>
        </authorList>
    </citation>
    <scope>NUCLEOTIDE SEQUENCE</scope>
    <source>
        <strain evidence="1">NR30</strain>
    </source>
</reference>
<dbReference type="EMBL" id="JAJSBI010000003">
    <property type="protein sequence ID" value="MCD9873811.1"/>
    <property type="molecule type" value="Genomic_DNA"/>
</dbReference>
<gene>
    <name evidence="1" type="ORF">LJ657_09020</name>
</gene>
<proteinExistence type="predicted"/>
<protein>
    <submittedName>
        <fullName evidence="1">Uncharacterized protein</fullName>
    </submittedName>
</protein>
<comment type="caution">
    <text evidence="1">The sequence shown here is derived from an EMBL/GenBank/DDBJ whole genome shotgun (WGS) entry which is preliminary data.</text>
</comment>
<sequence length="54" mass="6013">MEDDDPTKFIMIQFEGASDKEIADAVRGMRLEAQRIGPLLIMAFLDVPNDGDSE</sequence>
<dbReference type="AlphaFoldDB" id="A0A9Q3VKC6"/>
<dbReference type="Proteomes" id="UP001108029">
    <property type="component" value="Unassembled WGS sequence"/>
</dbReference>
<evidence type="ECO:0000313" key="1">
    <source>
        <dbReference type="EMBL" id="MCD9873811.1"/>
    </source>
</evidence>
<evidence type="ECO:0000313" key="2">
    <source>
        <dbReference type="Proteomes" id="UP001108029"/>
    </source>
</evidence>
<dbReference type="RefSeq" id="WP_232647868.1">
    <property type="nucleotide sequence ID" value="NZ_JAJSBI010000003.1"/>
</dbReference>